<dbReference type="PANTHER" id="PTHR11439">
    <property type="entry name" value="GAG-POL-RELATED RETROTRANSPOSON"/>
    <property type="match status" value="1"/>
</dbReference>
<dbReference type="EMBL" id="JACGWJ010000019">
    <property type="protein sequence ID" value="KAL0346068.1"/>
    <property type="molecule type" value="Genomic_DNA"/>
</dbReference>
<evidence type="ECO:0000313" key="2">
    <source>
        <dbReference type="EMBL" id="KAL0346068.1"/>
    </source>
</evidence>
<protein>
    <submittedName>
        <fullName evidence="2">Retrovirus-related Pol polyprotein from transposon RE2</fullName>
    </submittedName>
</protein>
<name>A0AAW2NS15_SESRA</name>
<reference evidence="2" key="2">
    <citation type="journal article" date="2024" name="Plant">
        <title>Genomic evolution and insights into agronomic trait innovations of Sesamum species.</title>
        <authorList>
            <person name="Miao H."/>
            <person name="Wang L."/>
            <person name="Qu L."/>
            <person name="Liu H."/>
            <person name="Sun Y."/>
            <person name="Le M."/>
            <person name="Wang Q."/>
            <person name="Wei S."/>
            <person name="Zheng Y."/>
            <person name="Lin W."/>
            <person name="Duan Y."/>
            <person name="Cao H."/>
            <person name="Xiong S."/>
            <person name="Wang X."/>
            <person name="Wei L."/>
            <person name="Li C."/>
            <person name="Ma Q."/>
            <person name="Ju M."/>
            <person name="Zhao R."/>
            <person name="Li G."/>
            <person name="Mu C."/>
            <person name="Tian Q."/>
            <person name="Mei H."/>
            <person name="Zhang T."/>
            <person name="Gao T."/>
            <person name="Zhang H."/>
        </authorList>
    </citation>
    <scope>NUCLEOTIDE SEQUENCE</scope>
    <source>
        <strain evidence="2">G02</strain>
    </source>
</reference>
<accession>A0AAW2NS15</accession>
<comment type="caution">
    <text evidence="2">The sequence shown here is derived from an EMBL/GenBank/DDBJ whole genome shotgun (WGS) entry which is preliminary data.</text>
</comment>
<dbReference type="CDD" id="cd09272">
    <property type="entry name" value="RNase_HI_RT_Ty1"/>
    <property type="match status" value="1"/>
</dbReference>
<dbReference type="AlphaFoldDB" id="A0AAW2NS15"/>
<dbReference type="Pfam" id="PF07727">
    <property type="entry name" value="RVT_2"/>
    <property type="match status" value="1"/>
</dbReference>
<dbReference type="SUPFAM" id="SSF56672">
    <property type="entry name" value="DNA/RNA polymerases"/>
    <property type="match status" value="1"/>
</dbReference>
<dbReference type="PANTHER" id="PTHR11439:SF470">
    <property type="entry name" value="CYSTEINE-RICH RLK (RECEPTOR-LIKE PROTEIN KINASE) 8"/>
    <property type="match status" value="1"/>
</dbReference>
<gene>
    <name evidence="2" type="ORF">Sradi_4438100</name>
</gene>
<dbReference type="InterPro" id="IPR013103">
    <property type="entry name" value="RVT_2"/>
</dbReference>
<evidence type="ECO:0000259" key="1">
    <source>
        <dbReference type="Pfam" id="PF07727"/>
    </source>
</evidence>
<feature type="domain" description="Reverse transcriptase Ty1/copia-type" evidence="1">
    <location>
        <begin position="6"/>
        <end position="86"/>
    </location>
</feature>
<reference evidence="2" key="1">
    <citation type="submission" date="2020-06" db="EMBL/GenBank/DDBJ databases">
        <authorList>
            <person name="Li T."/>
            <person name="Hu X."/>
            <person name="Zhang T."/>
            <person name="Song X."/>
            <person name="Zhang H."/>
            <person name="Dai N."/>
            <person name="Sheng W."/>
            <person name="Hou X."/>
            <person name="Wei L."/>
        </authorList>
    </citation>
    <scope>NUCLEOTIDE SEQUENCE</scope>
    <source>
        <strain evidence="2">G02</strain>
        <tissue evidence="2">Leaf</tissue>
    </source>
</reference>
<sequence>MDLLEGYNVEPGLICKTERLLYGLKQTSRQWNLEFVHKQEEYGFAQSANDHCLFTMRSNLGPLFLLVYVDDIHIAGPSASDIQGFCIFLGDAPISWKTKKQSTISCSTAEAEYRSMAATVYELQWILYLLVDFGIPVVSLISLYCDNKAALHIMANPVFYERTKHIEIDCHTVPNAYKDGFVLLSHIKCSDQLVDIFTKALPFKCSPAWCSSWDFYPLPQVSLVRGLLNTHKLLQPLVKRLMGSLFLLCTLEF</sequence>
<organism evidence="2">
    <name type="scientific">Sesamum radiatum</name>
    <name type="common">Black benniseed</name>
    <dbReference type="NCBI Taxonomy" id="300843"/>
    <lineage>
        <taxon>Eukaryota</taxon>
        <taxon>Viridiplantae</taxon>
        <taxon>Streptophyta</taxon>
        <taxon>Embryophyta</taxon>
        <taxon>Tracheophyta</taxon>
        <taxon>Spermatophyta</taxon>
        <taxon>Magnoliopsida</taxon>
        <taxon>eudicotyledons</taxon>
        <taxon>Gunneridae</taxon>
        <taxon>Pentapetalae</taxon>
        <taxon>asterids</taxon>
        <taxon>lamiids</taxon>
        <taxon>Lamiales</taxon>
        <taxon>Pedaliaceae</taxon>
        <taxon>Sesamum</taxon>
    </lineage>
</organism>
<proteinExistence type="predicted"/>
<dbReference type="InterPro" id="IPR043502">
    <property type="entry name" value="DNA/RNA_pol_sf"/>
</dbReference>